<keyword evidence="4" id="KW-0456">Lyase</keyword>
<evidence type="ECO:0000256" key="3">
    <source>
        <dbReference type="ARBA" id="ARBA00022833"/>
    </source>
</evidence>
<dbReference type="InterPro" id="IPR006913">
    <property type="entry name" value="CENP-V/GFA"/>
</dbReference>
<evidence type="ECO:0000259" key="6">
    <source>
        <dbReference type="PROSITE" id="PS51891"/>
    </source>
</evidence>
<keyword evidence="2" id="KW-0479">Metal-binding</keyword>
<dbReference type="AlphaFoldDB" id="A0A6A6RVL7"/>
<reference evidence="7" key="1">
    <citation type="journal article" date="2020" name="Stud. Mycol.">
        <title>101 Dothideomycetes genomes: a test case for predicting lifestyles and emergence of pathogens.</title>
        <authorList>
            <person name="Haridas S."/>
            <person name="Albert R."/>
            <person name="Binder M."/>
            <person name="Bloem J."/>
            <person name="Labutti K."/>
            <person name="Salamov A."/>
            <person name="Andreopoulos B."/>
            <person name="Baker S."/>
            <person name="Barry K."/>
            <person name="Bills G."/>
            <person name="Bluhm B."/>
            <person name="Cannon C."/>
            <person name="Castanera R."/>
            <person name="Culley D."/>
            <person name="Daum C."/>
            <person name="Ezra D."/>
            <person name="Gonzalez J."/>
            <person name="Henrissat B."/>
            <person name="Kuo A."/>
            <person name="Liang C."/>
            <person name="Lipzen A."/>
            <person name="Lutzoni F."/>
            <person name="Magnuson J."/>
            <person name="Mondo S."/>
            <person name="Nolan M."/>
            <person name="Ohm R."/>
            <person name="Pangilinan J."/>
            <person name="Park H.-J."/>
            <person name="Ramirez L."/>
            <person name="Alfaro M."/>
            <person name="Sun H."/>
            <person name="Tritt A."/>
            <person name="Yoshinaga Y."/>
            <person name="Zwiers L.-H."/>
            <person name="Turgeon B."/>
            <person name="Goodwin S."/>
            <person name="Spatafora J."/>
            <person name="Crous P."/>
            <person name="Grigoriev I."/>
        </authorList>
    </citation>
    <scope>NUCLEOTIDE SEQUENCE</scope>
    <source>
        <strain evidence="7">CBS 473.64</strain>
    </source>
</reference>
<gene>
    <name evidence="7" type="ORF">P280DRAFT_470592</name>
</gene>
<evidence type="ECO:0000313" key="8">
    <source>
        <dbReference type="Proteomes" id="UP000799753"/>
    </source>
</evidence>
<dbReference type="Gene3D" id="3.90.1590.10">
    <property type="entry name" value="glutathione-dependent formaldehyde- activating enzyme (gfa)"/>
    <property type="match status" value="1"/>
</dbReference>
<evidence type="ECO:0000256" key="5">
    <source>
        <dbReference type="SAM" id="MobiDB-lite"/>
    </source>
</evidence>
<dbReference type="PANTHER" id="PTHR33337">
    <property type="entry name" value="GFA DOMAIN-CONTAINING PROTEIN"/>
    <property type="match status" value="1"/>
</dbReference>
<evidence type="ECO:0000256" key="2">
    <source>
        <dbReference type="ARBA" id="ARBA00022723"/>
    </source>
</evidence>
<dbReference type="SUPFAM" id="SSF51316">
    <property type="entry name" value="Mss4-like"/>
    <property type="match status" value="1"/>
</dbReference>
<keyword evidence="3" id="KW-0862">Zinc</keyword>
<name>A0A6A6RVL7_9PLEO</name>
<dbReference type="OrthoDB" id="428768at2759"/>
<comment type="similarity">
    <text evidence="1">Belongs to the Gfa family.</text>
</comment>
<evidence type="ECO:0000256" key="1">
    <source>
        <dbReference type="ARBA" id="ARBA00005495"/>
    </source>
</evidence>
<feature type="region of interest" description="Disordered" evidence="5">
    <location>
        <begin position="1"/>
        <end position="21"/>
    </location>
</feature>
<feature type="domain" description="CENP-V/GFA" evidence="6">
    <location>
        <begin position="28"/>
        <end position="143"/>
    </location>
</feature>
<dbReference type="GO" id="GO:0016846">
    <property type="term" value="F:carbon-sulfur lyase activity"/>
    <property type="evidence" value="ECO:0007669"/>
    <property type="project" value="InterPro"/>
</dbReference>
<dbReference type="PROSITE" id="PS51891">
    <property type="entry name" value="CENP_V_GFA"/>
    <property type="match status" value="1"/>
</dbReference>
<dbReference type="PANTHER" id="PTHR33337:SF8">
    <property type="entry name" value="CENP-V_GFA DOMAIN-CONTAINING PROTEIN"/>
    <property type="match status" value="1"/>
</dbReference>
<keyword evidence="8" id="KW-1185">Reference proteome</keyword>
<evidence type="ECO:0000256" key="4">
    <source>
        <dbReference type="ARBA" id="ARBA00023239"/>
    </source>
</evidence>
<evidence type="ECO:0000313" key="7">
    <source>
        <dbReference type="EMBL" id="KAF2639207.1"/>
    </source>
</evidence>
<dbReference type="InterPro" id="IPR011057">
    <property type="entry name" value="Mss4-like_sf"/>
</dbReference>
<protein>
    <recommendedName>
        <fullName evidence="6">CENP-V/GFA domain-containing protein</fullName>
    </recommendedName>
</protein>
<dbReference type="EMBL" id="MU006787">
    <property type="protein sequence ID" value="KAF2639207.1"/>
    <property type="molecule type" value="Genomic_DNA"/>
</dbReference>
<dbReference type="Pfam" id="PF04828">
    <property type="entry name" value="GFA"/>
    <property type="match status" value="1"/>
</dbReference>
<dbReference type="GO" id="GO:0046872">
    <property type="term" value="F:metal ion binding"/>
    <property type="evidence" value="ECO:0007669"/>
    <property type="project" value="UniProtKB-KW"/>
</dbReference>
<organism evidence="7 8">
    <name type="scientific">Massarina eburnea CBS 473.64</name>
    <dbReference type="NCBI Taxonomy" id="1395130"/>
    <lineage>
        <taxon>Eukaryota</taxon>
        <taxon>Fungi</taxon>
        <taxon>Dikarya</taxon>
        <taxon>Ascomycota</taxon>
        <taxon>Pezizomycotina</taxon>
        <taxon>Dothideomycetes</taxon>
        <taxon>Pleosporomycetidae</taxon>
        <taxon>Pleosporales</taxon>
        <taxon>Massarineae</taxon>
        <taxon>Massarinaceae</taxon>
        <taxon>Massarina</taxon>
    </lineage>
</organism>
<proteinExistence type="inferred from homology"/>
<dbReference type="Proteomes" id="UP000799753">
    <property type="component" value="Unassembled WGS sequence"/>
</dbReference>
<sequence>MAPTSNSSESHFPLSGASSDGWTKEDSASATCFCGAVQIGFPTKEPGLVTTFVCHCYDCRKITASMFATNFAIQNERLTHVRGSDNLTAYSQSNSTTTGNTMTNYFCKTCGTLMYRVGPMGTFLRTGTVDDFHLHETALTPKSELFCKDRVKWLDAVEGVKQVQSMT</sequence>
<accession>A0A6A6RVL7</accession>